<dbReference type="EMBL" id="AP019782">
    <property type="protein sequence ID" value="BBL69644.1"/>
    <property type="molecule type" value="Genomic_DNA"/>
</dbReference>
<dbReference type="KEGG" id="moz:MoryE10_02500"/>
<dbReference type="PANTHER" id="PTHR42709:SF4">
    <property type="entry name" value="INNER MEMBRANE PROTEIN YQAA"/>
    <property type="match status" value="1"/>
</dbReference>
<evidence type="ECO:0000256" key="1">
    <source>
        <dbReference type="SAM" id="Phobius"/>
    </source>
</evidence>
<feature type="transmembrane region" description="Helical" evidence="1">
    <location>
        <begin position="92"/>
        <end position="114"/>
    </location>
</feature>
<evidence type="ECO:0000313" key="3">
    <source>
        <dbReference type="Proteomes" id="UP000824988"/>
    </source>
</evidence>
<keyword evidence="1" id="KW-0472">Membrane</keyword>
<reference evidence="2" key="1">
    <citation type="submission" date="2019-06" db="EMBL/GenBank/DDBJ databases">
        <title>Complete genome sequence of Methylogaea oryzae strain JCM16910.</title>
        <authorList>
            <person name="Asakawa S."/>
        </authorList>
    </citation>
    <scope>NUCLEOTIDE SEQUENCE</scope>
    <source>
        <strain evidence="2">E10</strain>
    </source>
</reference>
<feature type="transmembrane region" description="Helical" evidence="1">
    <location>
        <begin position="43"/>
        <end position="71"/>
    </location>
</feature>
<dbReference type="AlphaFoldDB" id="A0A8D5AIE0"/>
<sequence>MDDVSSALGGLFASAFISATLAPGGSEAVLAYLATQAAYSDTLLLGVATTGNTLGAVTTWLMGYAAALGWLRRHAPPKQATLARMERYGTPLLLLSWLPVVGDGFCLAAGWARLPFLPCLAAMAAGKAARYAAVLWLID</sequence>
<keyword evidence="3" id="KW-1185">Reference proteome</keyword>
<keyword evidence="1" id="KW-1133">Transmembrane helix</keyword>
<dbReference type="Proteomes" id="UP000824988">
    <property type="component" value="Chromosome"/>
</dbReference>
<dbReference type="RefSeq" id="WP_221047984.1">
    <property type="nucleotide sequence ID" value="NZ_AP019782.1"/>
</dbReference>
<gene>
    <name evidence="2" type="ORF">MoryE10_02500</name>
</gene>
<accession>A0A8D5AIE0</accession>
<evidence type="ECO:0008006" key="4">
    <source>
        <dbReference type="Google" id="ProtNLM"/>
    </source>
</evidence>
<evidence type="ECO:0000313" key="2">
    <source>
        <dbReference type="EMBL" id="BBL69644.1"/>
    </source>
</evidence>
<proteinExistence type="predicted"/>
<organism evidence="2 3">
    <name type="scientific">Methylogaea oryzae</name>
    <dbReference type="NCBI Taxonomy" id="1295382"/>
    <lineage>
        <taxon>Bacteria</taxon>
        <taxon>Pseudomonadati</taxon>
        <taxon>Pseudomonadota</taxon>
        <taxon>Gammaproteobacteria</taxon>
        <taxon>Methylococcales</taxon>
        <taxon>Methylococcaceae</taxon>
        <taxon>Methylogaea</taxon>
    </lineage>
</organism>
<keyword evidence="1" id="KW-0812">Transmembrane</keyword>
<protein>
    <recommendedName>
        <fullName evidence="4">DedA family protein</fullName>
    </recommendedName>
</protein>
<dbReference type="InterPro" id="IPR051311">
    <property type="entry name" value="DedA_domain"/>
</dbReference>
<name>A0A8D5AIE0_9GAMM</name>
<dbReference type="PANTHER" id="PTHR42709">
    <property type="entry name" value="ALKALINE PHOSPHATASE LIKE PROTEIN"/>
    <property type="match status" value="1"/>
</dbReference>